<dbReference type="Pfam" id="PF00486">
    <property type="entry name" value="Trans_reg_C"/>
    <property type="match status" value="1"/>
</dbReference>
<gene>
    <name evidence="6" type="ORF">GCM10022255_072870</name>
</gene>
<dbReference type="CDD" id="cd00383">
    <property type="entry name" value="trans_reg_C"/>
    <property type="match status" value="1"/>
</dbReference>
<dbReference type="Gene3D" id="6.10.250.690">
    <property type="match status" value="1"/>
</dbReference>
<dbReference type="Gene3D" id="3.40.50.2300">
    <property type="match status" value="1"/>
</dbReference>
<feature type="modified residue" description="4-aspartylphosphate" evidence="2">
    <location>
        <position position="51"/>
    </location>
</feature>
<dbReference type="PROSITE" id="PS50110">
    <property type="entry name" value="RESPONSE_REGULATORY"/>
    <property type="match status" value="1"/>
</dbReference>
<organism evidence="6 7">
    <name type="scientific">Dactylosporangium darangshiense</name>
    <dbReference type="NCBI Taxonomy" id="579108"/>
    <lineage>
        <taxon>Bacteria</taxon>
        <taxon>Bacillati</taxon>
        <taxon>Actinomycetota</taxon>
        <taxon>Actinomycetes</taxon>
        <taxon>Micromonosporales</taxon>
        <taxon>Micromonosporaceae</taxon>
        <taxon>Dactylosporangium</taxon>
    </lineage>
</organism>
<dbReference type="Gene3D" id="1.10.10.10">
    <property type="entry name" value="Winged helix-like DNA-binding domain superfamily/Winged helix DNA-binding domain"/>
    <property type="match status" value="1"/>
</dbReference>
<evidence type="ECO:0000256" key="3">
    <source>
        <dbReference type="PROSITE-ProRule" id="PRU01091"/>
    </source>
</evidence>
<feature type="domain" description="Response regulatory" evidence="4">
    <location>
        <begin position="2"/>
        <end position="116"/>
    </location>
</feature>
<keyword evidence="2" id="KW-0597">Phosphoprotein</keyword>
<dbReference type="PANTHER" id="PTHR48111">
    <property type="entry name" value="REGULATOR OF RPOS"/>
    <property type="match status" value="1"/>
</dbReference>
<protein>
    <submittedName>
        <fullName evidence="6">Response regulator transcription factor</fullName>
    </submittedName>
</protein>
<reference evidence="7" key="1">
    <citation type="journal article" date="2019" name="Int. J. Syst. Evol. Microbiol.">
        <title>The Global Catalogue of Microorganisms (GCM) 10K type strain sequencing project: providing services to taxonomists for standard genome sequencing and annotation.</title>
        <authorList>
            <consortium name="The Broad Institute Genomics Platform"/>
            <consortium name="The Broad Institute Genome Sequencing Center for Infectious Disease"/>
            <person name="Wu L."/>
            <person name="Ma J."/>
        </authorList>
    </citation>
    <scope>NUCLEOTIDE SEQUENCE [LARGE SCALE GENOMIC DNA]</scope>
    <source>
        <strain evidence="7">JCM 17441</strain>
    </source>
</reference>
<evidence type="ECO:0000259" key="4">
    <source>
        <dbReference type="PROSITE" id="PS50110"/>
    </source>
</evidence>
<sequence>MRVLVVEDEQLLADAVAEGLRRESFAVDVAYDGEGALQRLGVNEYDVLVLDRDLPEVDGDEVCRHVSATLPDTRILMLTAASAVAERVAGLSLGADDYLGKPFAFTELVARVRALGRRSRAAAPPVLERGDLRLDPSRREVFRAGHYVGLTRKEFAVLEELLRAGGAVVTAEQLLERAWDEHIDPFTNVLRVTVMTLRRKLGDPPVIETVAGVGYQIP</sequence>
<name>A0ABP8DIW8_9ACTN</name>
<feature type="DNA-binding region" description="OmpR/PhoB-type" evidence="3">
    <location>
        <begin position="124"/>
        <end position="218"/>
    </location>
</feature>
<keyword evidence="7" id="KW-1185">Reference proteome</keyword>
<dbReference type="InterPro" id="IPR036388">
    <property type="entry name" value="WH-like_DNA-bd_sf"/>
</dbReference>
<proteinExistence type="predicted"/>
<dbReference type="PROSITE" id="PS51755">
    <property type="entry name" value="OMPR_PHOB"/>
    <property type="match status" value="1"/>
</dbReference>
<evidence type="ECO:0000313" key="6">
    <source>
        <dbReference type="EMBL" id="GAA4257153.1"/>
    </source>
</evidence>
<dbReference type="InterPro" id="IPR001789">
    <property type="entry name" value="Sig_transdc_resp-reg_receiver"/>
</dbReference>
<dbReference type="Proteomes" id="UP001500620">
    <property type="component" value="Unassembled WGS sequence"/>
</dbReference>
<dbReference type="Pfam" id="PF00072">
    <property type="entry name" value="Response_reg"/>
    <property type="match status" value="1"/>
</dbReference>
<dbReference type="SMART" id="SM00448">
    <property type="entry name" value="REC"/>
    <property type="match status" value="1"/>
</dbReference>
<dbReference type="InterPro" id="IPR039420">
    <property type="entry name" value="WalR-like"/>
</dbReference>
<evidence type="ECO:0000313" key="7">
    <source>
        <dbReference type="Proteomes" id="UP001500620"/>
    </source>
</evidence>
<accession>A0ABP8DIW8</accession>
<dbReference type="InterPro" id="IPR001867">
    <property type="entry name" value="OmpR/PhoB-type_DNA-bd"/>
</dbReference>
<evidence type="ECO:0000259" key="5">
    <source>
        <dbReference type="PROSITE" id="PS51755"/>
    </source>
</evidence>
<dbReference type="RefSeq" id="WP_345134147.1">
    <property type="nucleotide sequence ID" value="NZ_BAABAT010000026.1"/>
</dbReference>
<comment type="caution">
    <text evidence="6">The sequence shown here is derived from an EMBL/GenBank/DDBJ whole genome shotgun (WGS) entry which is preliminary data.</text>
</comment>
<feature type="domain" description="OmpR/PhoB-type" evidence="5">
    <location>
        <begin position="124"/>
        <end position="218"/>
    </location>
</feature>
<dbReference type="InterPro" id="IPR011006">
    <property type="entry name" value="CheY-like_superfamily"/>
</dbReference>
<evidence type="ECO:0000256" key="2">
    <source>
        <dbReference type="PROSITE-ProRule" id="PRU00169"/>
    </source>
</evidence>
<dbReference type="EMBL" id="BAABAT010000026">
    <property type="protein sequence ID" value="GAA4257153.1"/>
    <property type="molecule type" value="Genomic_DNA"/>
</dbReference>
<evidence type="ECO:0000256" key="1">
    <source>
        <dbReference type="ARBA" id="ARBA00023125"/>
    </source>
</evidence>
<dbReference type="SUPFAM" id="SSF52172">
    <property type="entry name" value="CheY-like"/>
    <property type="match status" value="1"/>
</dbReference>
<keyword evidence="1 3" id="KW-0238">DNA-binding</keyword>
<dbReference type="PANTHER" id="PTHR48111:SF36">
    <property type="entry name" value="TRANSCRIPTIONAL REGULATORY PROTEIN CUTR"/>
    <property type="match status" value="1"/>
</dbReference>
<dbReference type="SMART" id="SM00862">
    <property type="entry name" value="Trans_reg_C"/>
    <property type="match status" value="1"/>
</dbReference>